<dbReference type="Pfam" id="PF10604">
    <property type="entry name" value="Polyketide_cyc2"/>
    <property type="match status" value="1"/>
</dbReference>
<keyword evidence="1" id="KW-0732">Signal</keyword>
<dbReference type="EMBL" id="WTVN01000013">
    <property type="protein sequence ID" value="NMG44086.1"/>
    <property type="molecule type" value="Genomic_DNA"/>
</dbReference>
<protein>
    <submittedName>
        <fullName evidence="2">SRPBCC family protein</fullName>
    </submittedName>
</protein>
<accession>A0ABX1PXA3</accession>
<dbReference type="RefSeq" id="WP_169255960.1">
    <property type="nucleotide sequence ID" value="NZ_WTVN01000013.1"/>
</dbReference>
<evidence type="ECO:0000313" key="2">
    <source>
        <dbReference type="EMBL" id="NMG44086.1"/>
    </source>
</evidence>
<dbReference type="InterPro" id="IPR019587">
    <property type="entry name" value="Polyketide_cyclase/dehydratase"/>
</dbReference>
<sequence length="173" mass="18597">MRKTLIAATLLCAATAAWAHGPMRQKVTETVTIAAPPEAVWNRVKDFAALQSWHPAIESSQATAGNDVGSVRTLNLKGGGRIVEELTRYSVEEHRLAYKMTDPGPVPVTNYTSILSVLPGDGGTTLVEWKAGFYRGEPNNNPPPERNDEAAIAAVTGIYKTGLDNLKKLAEGK</sequence>
<reference evidence="2 3" key="1">
    <citation type="submission" date="2019-12" db="EMBL/GenBank/DDBJ databases">
        <title>Comparative genomics gives insights into the taxonomy of the Azoarcus-Aromatoleum group and reveals separate origins of nif in the plant-associated Azoarcus and non-plant-associated Aromatoleum sub-groups.</title>
        <authorList>
            <person name="Lafos M."/>
            <person name="Maluk M."/>
            <person name="Batista M."/>
            <person name="Junghare M."/>
            <person name="Carmona M."/>
            <person name="Faoro H."/>
            <person name="Cruz L.M."/>
            <person name="Battistoni F."/>
            <person name="De Souza E."/>
            <person name="Pedrosa F."/>
            <person name="Chen W.-M."/>
            <person name="Poole P.S."/>
            <person name="Dixon R.A."/>
            <person name="James E.K."/>
        </authorList>
    </citation>
    <scope>NUCLEOTIDE SEQUENCE [LARGE SCALE GENOMIC DNA]</scope>
    <source>
        <strain evidence="2 3">Td21</strain>
    </source>
</reference>
<feature type="chain" id="PRO_5046757447" evidence="1">
    <location>
        <begin position="20"/>
        <end position="173"/>
    </location>
</feature>
<dbReference type="InterPro" id="IPR023393">
    <property type="entry name" value="START-like_dom_sf"/>
</dbReference>
<dbReference type="Gene3D" id="3.30.530.20">
    <property type="match status" value="1"/>
</dbReference>
<dbReference type="PANTHER" id="PTHR39332:SF7">
    <property type="entry name" value="SRPBCC FAMILY PROTEIN"/>
    <property type="match status" value="1"/>
</dbReference>
<evidence type="ECO:0000313" key="3">
    <source>
        <dbReference type="Proteomes" id="UP000623795"/>
    </source>
</evidence>
<keyword evidence="3" id="KW-1185">Reference proteome</keyword>
<feature type="signal peptide" evidence="1">
    <location>
        <begin position="1"/>
        <end position="19"/>
    </location>
</feature>
<dbReference type="CDD" id="cd07821">
    <property type="entry name" value="PYR_PYL_RCAR_like"/>
    <property type="match status" value="1"/>
</dbReference>
<name>A0ABX1PXA3_9RHOO</name>
<dbReference type="Proteomes" id="UP000623795">
    <property type="component" value="Unassembled WGS sequence"/>
</dbReference>
<gene>
    <name evidence="2" type="ORF">GPA22_10130</name>
</gene>
<evidence type="ECO:0000256" key="1">
    <source>
        <dbReference type="SAM" id="SignalP"/>
    </source>
</evidence>
<comment type="caution">
    <text evidence="2">The sequence shown here is derived from an EMBL/GenBank/DDBJ whole genome shotgun (WGS) entry which is preliminary data.</text>
</comment>
<proteinExistence type="predicted"/>
<organism evidence="2 3">
    <name type="scientific">Aromatoleum toluvorans</name>
    <dbReference type="NCBI Taxonomy" id="92002"/>
    <lineage>
        <taxon>Bacteria</taxon>
        <taxon>Pseudomonadati</taxon>
        <taxon>Pseudomonadota</taxon>
        <taxon>Betaproteobacteria</taxon>
        <taxon>Rhodocyclales</taxon>
        <taxon>Rhodocyclaceae</taxon>
        <taxon>Aromatoleum</taxon>
    </lineage>
</organism>
<dbReference type="PANTHER" id="PTHR39332">
    <property type="entry name" value="BLL4707 PROTEIN"/>
    <property type="match status" value="1"/>
</dbReference>
<dbReference type="SUPFAM" id="SSF55961">
    <property type="entry name" value="Bet v1-like"/>
    <property type="match status" value="1"/>
</dbReference>